<evidence type="ECO:0000313" key="3">
    <source>
        <dbReference type="Proteomes" id="UP000008066"/>
    </source>
</evidence>
<name>G0RYT2_CHATD</name>
<dbReference type="AlphaFoldDB" id="G0RYT2"/>
<reference evidence="2 3" key="1">
    <citation type="journal article" date="2011" name="Cell">
        <title>Insight into structure and assembly of the nuclear pore complex by utilizing the genome of a eukaryotic thermophile.</title>
        <authorList>
            <person name="Amlacher S."/>
            <person name="Sarges P."/>
            <person name="Flemming D."/>
            <person name="van Noort V."/>
            <person name="Kunze R."/>
            <person name="Devos D.P."/>
            <person name="Arumugam M."/>
            <person name="Bork P."/>
            <person name="Hurt E."/>
        </authorList>
    </citation>
    <scope>NUCLEOTIDE SEQUENCE [LARGE SCALE GENOMIC DNA]</scope>
    <source>
        <strain evidence="3">DSM 1495 / CBS 144.50 / IMI 039719</strain>
    </source>
</reference>
<evidence type="ECO:0000256" key="1">
    <source>
        <dbReference type="SAM" id="MobiDB-lite"/>
    </source>
</evidence>
<dbReference type="KEGG" id="cthr:CTHT_0007800"/>
<organism evidence="3">
    <name type="scientific">Chaetomium thermophilum (strain DSM 1495 / CBS 144.50 / IMI 039719)</name>
    <name type="common">Thermochaetoides thermophila</name>
    <dbReference type="NCBI Taxonomy" id="759272"/>
    <lineage>
        <taxon>Eukaryota</taxon>
        <taxon>Fungi</taxon>
        <taxon>Dikarya</taxon>
        <taxon>Ascomycota</taxon>
        <taxon>Pezizomycotina</taxon>
        <taxon>Sordariomycetes</taxon>
        <taxon>Sordariomycetidae</taxon>
        <taxon>Sordariales</taxon>
        <taxon>Chaetomiaceae</taxon>
        <taxon>Thermochaetoides</taxon>
    </lineage>
</organism>
<evidence type="ECO:0000313" key="2">
    <source>
        <dbReference type="EMBL" id="EGS24068.1"/>
    </source>
</evidence>
<dbReference type="PANTHER" id="PTHR10622">
    <property type="entry name" value="HET DOMAIN-CONTAINING PROTEIN"/>
    <property type="match status" value="1"/>
</dbReference>
<dbReference type="RefSeq" id="XP_006691310.1">
    <property type="nucleotide sequence ID" value="XM_006691247.1"/>
</dbReference>
<dbReference type="OrthoDB" id="4572486at2759"/>
<gene>
    <name evidence="2" type="ORF">CTHT_0007800</name>
</gene>
<sequence length="561" mass="63435">MRLLRTDTLTLVEVTGTIPPYVILSHTWGKNEVSFEDLNCRGSKAELAAKLATCKPDGYKKLEGCAKRAAQDGYEYIWVDTCWQVSPVIDKFFLLSPDARSIDKSSSAELSEAINSMYSWYQEASICYAYMSDVILPSDADKFYDQNWREIGTKFSLRHTISKVTGIDVRTTRIEDAAYCLLGIFKVHMPLIYGEGNRAFYRMQKDIMKTTEDYTMLAWGLATNLSNKHNYWKSPQQRSSFESRRPLADSPNDFAPHDRSQWTYGQLIQDRARTVAAQLSSALDDTPPLITSRGLRVSLLLKPARKGRDAVLAYINCNTVRPGAPPGTPRSPVCLLLQRQGGTNIYMGSDDPNYAFELLDNDKALASFERRTIYLSLASSDSMSTHNLRMRSLEKHLYILDKPTDPRSMWKITSCFSHATGTGPEHTHYEAPRRFNLATLHHPFDMGPSSCRLFAFEPLQGRGASFGILVGFGWCDVVALDEAFRDKWGILVRDGHWNEALMLKYLNYAVESVHKSEGQTPVDRVVKTIGDLKVSVSLKKIRRNDINSESAIKIQWSVQKV</sequence>
<dbReference type="Proteomes" id="UP000008066">
    <property type="component" value="Unassembled WGS sequence"/>
</dbReference>
<evidence type="ECO:0008006" key="4">
    <source>
        <dbReference type="Google" id="ProtNLM"/>
    </source>
</evidence>
<feature type="region of interest" description="Disordered" evidence="1">
    <location>
        <begin position="236"/>
        <end position="255"/>
    </location>
</feature>
<dbReference type="STRING" id="759272.G0RYT2"/>
<accession>G0RYT2</accession>
<dbReference type="EMBL" id="GL988032">
    <property type="protein sequence ID" value="EGS24068.1"/>
    <property type="molecule type" value="Genomic_DNA"/>
</dbReference>
<dbReference type="HOGENOM" id="CLU_485701_0_0_1"/>
<keyword evidence="3" id="KW-1185">Reference proteome</keyword>
<dbReference type="GeneID" id="18254818"/>
<proteinExistence type="predicted"/>
<dbReference type="PANTHER" id="PTHR10622:SF10">
    <property type="entry name" value="HET DOMAIN-CONTAINING PROTEIN"/>
    <property type="match status" value="1"/>
</dbReference>
<dbReference type="eggNOG" id="KOG4177">
    <property type="taxonomic scope" value="Eukaryota"/>
</dbReference>
<protein>
    <recommendedName>
        <fullName evidence="4">Heterokaryon incompatibility domain-containing protein</fullName>
    </recommendedName>
</protein>